<evidence type="ECO:0000313" key="2">
    <source>
        <dbReference type="EMBL" id="SES20971.1"/>
    </source>
</evidence>
<reference evidence="3" key="1">
    <citation type="submission" date="2016-10" db="EMBL/GenBank/DDBJ databases">
        <authorList>
            <person name="Varghese N."/>
            <person name="Submissions S."/>
        </authorList>
    </citation>
    <scope>NUCLEOTIDE SEQUENCE [LARGE SCALE GENOMIC DNA]</scope>
    <source>
        <strain evidence="3">DSM 44260</strain>
    </source>
</reference>
<protein>
    <submittedName>
        <fullName evidence="2">Uncharacterized protein</fullName>
    </submittedName>
</protein>
<organism evidence="2 3">
    <name type="scientific">Actinokineospora terrae</name>
    <dbReference type="NCBI Taxonomy" id="155974"/>
    <lineage>
        <taxon>Bacteria</taxon>
        <taxon>Bacillati</taxon>
        <taxon>Actinomycetota</taxon>
        <taxon>Actinomycetes</taxon>
        <taxon>Pseudonocardiales</taxon>
        <taxon>Pseudonocardiaceae</taxon>
        <taxon>Actinokineospora</taxon>
    </lineage>
</organism>
<keyword evidence="1" id="KW-1133">Transmembrane helix</keyword>
<evidence type="ECO:0000256" key="1">
    <source>
        <dbReference type="SAM" id="Phobius"/>
    </source>
</evidence>
<dbReference type="STRING" id="155974.SAMN04487818_108363"/>
<feature type="transmembrane region" description="Helical" evidence="1">
    <location>
        <begin position="257"/>
        <end position="275"/>
    </location>
</feature>
<keyword evidence="1" id="KW-0812">Transmembrane</keyword>
<dbReference type="RefSeq" id="WP_092780875.1">
    <property type="nucleotide sequence ID" value="NZ_FOGI01000008.1"/>
</dbReference>
<name>A0A1H9VHF8_9PSEU</name>
<feature type="transmembrane region" description="Helical" evidence="1">
    <location>
        <begin position="211"/>
        <end position="229"/>
    </location>
</feature>
<dbReference type="AlphaFoldDB" id="A0A1H9VHF8"/>
<gene>
    <name evidence="2" type="ORF">SAMN04487818_108363</name>
</gene>
<feature type="transmembrane region" description="Helical" evidence="1">
    <location>
        <begin position="281"/>
        <end position="309"/>
    </location>
</feature>
<proteinExistence type="predicted"/>
<keyword evidence="3" id="KW-1185">Reference proteome</keyword>
<accession>A0A1H9VHF8</accession>
<sequence length="323" mass="34174">MRLILSVLLVGILLAIPAVVMADAVLDREARDDAVANDLGTQFLWPKHPRVADPEVALRILAEAATATGSNVLRTTVDISGRKHIRHYIFVSGDRTALFDGFTLAAGRWLNSAESRAGSATVSSVRAGEVDNVGVPVVFGDRYELTFAPLGRAFESLPTAGRYTVESPDRDRFLTLVARGLVVAGVAGASPASLTSDVRPTPVATPGDGDVLAYILTGLATFVLAVILLREGKRIGVFRSVGYPTARILYRVVGRPLIASLLIGLATCLVVTAVVPGVDTVFLRTLVVALGRVVLVGFVATTGVGLVLVNRVRMSDLIKGRLQ</sequence>
<dbReference type="Proteomes" id="UP000199051">
    <property type="component" value="Unassembled WGS sequence"/>
</dbReference>
<evidence type="ECO:0000313" key="3">
    <source>
        <dbReference type="Proteomes" id="UP000199051"/>
    </source>
</evidence>
<keyword evidence="1" id="KW-0472">Membrane</keyword>
<dbReference type="EMBL" id="FOGI01000008">
    <property type="protein sequence ID" value="SES20971.1"/>
    <property type="molecule type" value="Genomic_DNA"/>
</dbReference>